<keyword evidence="4 7" id="KW-0812">Transmembrane</keyword>
<dbReference type="InterPro" id="IPR020846">
    <property type="entry name" value="MFS_dom"/>
</dbReference>
<organism evidence="9 10">
    <name type="scientific">Streptomyces paromomycinus</name>
    <name type="common">Streptomyces rimosus subsp. paromomycinus</name>
    <dbReference type="NCBI Taxonomy" id="92743"/>
    <lineage>
        <taxon>Bacteria</taxon>
        <taxon>Bacillati</taxon>
        <taxon>Actinomycetota</taxon>
        <taxon>Actinomycetes</taxon>
        <taxon>Kitasatosporales</taxon>
        <taxon>Streptomycetaceae</taxon>
        <taxon>Streptomyces</taxon>
    </lineage>
</organism>
<evidence type="ECO:0000313" key="9">
    <source>
        <dbReference type="EMBL" id="GCD43016.1"/>
    </source>
</evidence>
<feature type="transmembrane region" description="Helical" evidence="7">
    <location>
        <begin position="93"/>
        <end position="119"/>
    </location>
</feature>
<comment type="caution">
    <text evidence="9">The sequence shown here is derived from an EMBL/GenBank/DDBJ whole genome shotgun (WGS) entry which is preliminary data.</text>
</comment>
<protein>
    <submittedName>
        <fullName evidence="9">MFS transporter</fullName>
    </submittedName>
</protein>
<evidence type="ECO:0000256" key="6">
    <source>
        <dbReference type="ARBA" id="ARBA00023136"/>
    </source>
</evidence>
<gene>
    <name evidence="9" type="ORF">GKJPGBOP_02692</name>
</gene>
<dbReference type="Pfam" id="PF05977">
    <property type="entry name" value="MFS_3"/>
    <property type="match status" value="1"/>
</dbReference>
<dbReference type="PANTHER" id="PTHR23513:SF6">
    <property type="entry name" value="MAJOR FACILITATOR SUPERFAMILY ASSOCIATED DOMAIN-CONTAINING PROTEIN"/>
    <property type="match status" value="1"/>
</dbReference>
<feature type="transmembrane region" description="Helical" evidence="7">
    <location>
        <begin position="385"/>
        <end position="404"/>
    </location>
</feature>
<evidence type="ECO:0000259" key="8">
    <source>
        <dbReference type="PROSITE" id="PS50850"/>
    </source>
</evidence>
<dbReference type="GO" id="GO:0005886">
    <property type="term" value="C:plasma membrane"/>
    <property type="evidence" value="ECO:0007669"/>
    <property type="project" value="UniProtKB-SubCell"/>
</dbReference>
<feature type="transmembrane region" description="Helical" evidence="7">
    <location>
        <begin position="290"/>
        <end position="310"/>
    </location>
</feature>
<keyword evidence="6 7" id="KW-0472">Membrane</keyword>
<feature type="domain" description="Major facilitator superfamily (MFS) profile" evidence="8">
    <location>
        <begin position="226"/>
        <end position="425"/>
    </location>
</feature>
<dbReference type="GO" id="GO:0022857">
    <property type="term" value="F:transmembrane transporter activity"/>
    <property type="evidence" value="ECO:0007669"/>
    <property type="project" value="InterPro"/>
</dbReference>
<proteinExistence type="predicted"/>
<feature type="transmembrane region" description="Helical" evidence="7">
    <location>
        <begin position="166"/>
        <end position="191"/>
    </location>
</feature>
<dbReference type="Gene3D" id="1.20.1250.20">
    <property type="entry name" value="MFS general substrate transporter like domains"/>
    <property type="match status" value="1"/>
</dbReference>
<dbReference type="AlphaFoldDB" id="A0A401W144"/>
<dbReference type="EMBL" id="BHZD01000001">
    <property type="protein sequence ID" value="GCD43016.1"/>
    <property type="molecule type" value="Genomic_DNA"/>
</dbReference>
<dbReference type="InterPro" id="IPR010290">
    <property type="entry name" value="TM_effector"/>
</dbReference>
<evidence type="ECO:0000256" key="5">
    <source>
        <dbReference type="ARBA" id="ARBA00022989"/>
    </source>
</evidence>
<keyword evidence="2" id="KW-0813">Transport</keyword>
<dbReference type="CDD" id="cd06173">
    <property type="entry name" value="MFS_MefA_like"/>
    <property type="match status" value="1"/>
</dbReference>
<evidence type="ECO:0000256" key="7">
    <source>
        <dbReference type="SAM" id="Phobius"/>
    </source>
</evidence>
<dbReference type="RefSeq" id="WP_125054251.1">
    <property type="nucleotide sequence ID" value="NZ_BHZD01000001.1"/>
</dbReference>
<feature type="transmembrane region" description="Helical" evidence="7">
    <location>
        <begin position="50"/>
        <end position="72"/>
    </location>
</feature>
<feature type="transmembrane region" description="Helical" evidence="7">
    <location>
        <begin position="356"/>
        <end position="379"/>
    </location>
</feature>
<feature type="transmembrane region" description="Helical" evidence="7">
    <location>
        <begin position="316"/>
        <end position="336"/>
    </location>
</feature>
<sequence>MTGGAAAGPAGSGQGAFGRLWASTAVSALGDGVRLTALPLLALSLTTDPLLISLVTVANWLPLLLSPLAGVWADLADRRALLIGVDLMRAAAVLVLTLTVVTGVVSLPVVCAVAAVLGLGETVHIVASQSYLPMVVDTSRLAAANGRLHVAQLIFRDSAGQPLGSLAFVAGAGLPFLIDGVSFLFGVALLVTLPRSPGPSAGPAGPGAGPRWRTMILDGVRLLRTDRLLATLAGMLGALNFCMAVTGTLEVLYVVRWLGLPEAAFGVFLAVGALGGIAGGLLNARLADRFGTFPAALGGMVLMGVAMVLTGLVHHAVVAAAGFALMALGAAVYQALTVSFRQATTPPDQLGRLNGVYRLVGTGTIPLGALAGGALAKAVEVNVPYTAAGAVVLLLFALVARPVVRMGTAQERRAGAPDAPAEAAS</sequence>
<evidence type="ECO:0000256" key="2">
    <source>
        <dbReference type="ARBA" id="ARBA00022448"/>
    </source>
</evidence>
<comment type="subcellular location">
    <subcellularLocation>
        <location evidence="1">Cell membrane</location>
        <topology evidence="1">Multi-pass membrane protein</topology>
    </subcellularLocation>
</comment>
<name>A0A401W144_STREY</name>
<feature type="transmembrane region" description="Helical" evidence="7">
    <location>
        <begin position="228"/>
        <end position="251"/>
    </location>
</feature>
<evidence type="ECO:0000256" key="3">
    <source>
        <dbReference type="ARBA" id="ARBA00022475"/>
    </source>
</evidence>
<evidence type="ECO:0000313" key="10">
    <source>
        <dbReference type="Proteomes" id="UP000286746"/>
    </source>
</evidence>
<dbReference type="SUPFAM" id="SSF103473">
    <property type="entry name" value="MFS general substrate transporter"/>
    <property type="match status" value="1"/>
</dbReference>
<keyword evidence="10" id="KW-1185">Reference proteome</keyword>
<accession>A0A401W144</accession>
<evidence type="ECO:0000256" key="1">
    <source>
        <dbReference type="ARBA" id="ARBA00004651"/>
    </source>
</evidence>
<dbReference type="PROSITE" id="PS50850">
    <property type="entry name" value="MFS"/>
    <property type="match status" value="1"/>
</dbReference>
<keyword evidence="5 7" id="KW-1133">Transmembrane helix</keyword>
<keyword evidence="3" id="KW-1003">Cell membrane</keyword>
<evidence type="ECO:0000256" key="4">
    <source>
        <dbReference type="ARBA" id="ARBA00022692"/>
    </source>
</evidence>
<dbReference type="PANTHER" id="PTHR23513">
    <property type="entry name" value="INTEGRAL MEMBRANE EFFLUX PROTEIN-RELATED"/>
    <property type="match status" value="1"/>
</dbReference>
<reference evidence="9 10" key="1">
    <citation type="submission" date="2018-11" db="EMBL/GenBank/DDBJ databases">
        <title>Whole genome sequence of Streptomyces paromomycinus NBRC 15454(T).</title>
        <authorList>
            <person name="Komaki H."/>
            <person name="Tamura T."/>
        </authorList>
    </citation>
    <scope>NUCLEOTIDE SEQUENCE [LARGE SCALE GENOMIC DNA]</scope>
    <source>
        <strain evidence="9 10">NBRC 15454</strain>
    </source>
</reference>
<dbReference type="InterPro" id="IPR036259">
    <property type="entry name" value="MFS_trans_sf"/>
</dbReference>
<dbReference type="Proteomes" id="UP000286746">
    <property type="component" value="Unassembled WGS sequence"/>
</dbReference>
<feature type="transmembrane region" description="Helical" evidence="7">
    <location>
        <begin position="263"/>
        <end position="283"/>
    </location>
</feature>